<dbReference type="Proteomes" id="UP001152320">
    <property type="component" value="Chromosome 13"/>
</dbReference>
<dbReference type="GO" id="GO:0008270">
    <property type="term" value="F:zinc ion binding"/>
    <property type="evidence" value="ECO:0007669"/>
    <property type="project" value="UniProtKB-KW"/>
</dbReference>
<dbReference type="InterPro" id="IPR001878">
    <property type="entry name" value="Znf_CCHC"/>
</dbReference>
<dbReference type="PANTHER" id="PTHR31424:SF3">
    <property type="entry name" value="RING-TYPE DOMAIN-CONTAINING PROTEIN"/>
    <property type="match status" value="1"/>
</dbReference>
<evidence type="ECO:0000313" key="4">
    <source>
        <dbReference type="Proteomes" id="UP001152320"/>
    </source>
</evidence>
<dbReference type="EMBL" id="JAIZAY010000013">
    <property type="protein sequence ID" value="KAJ8030147.1"/>
    <property type="molecule type" value="Genomic_DNA"/>
</dbReference>
<accession>A0A9Q1GZZ9</accession>
<dbReference type="PROSITE" id="PS50158">
    <property type="entry name" value="ZF_CCHC"/>
    <property type="match status" value="1"/>
</dbReference>
<comment type="caution">
    <text evidence="3">The sequence shown here is derived from an EMBL/GenBank/DDBJ whole genome shotgun (WGS) entry which is preliminary data.</text>
</comment>
<evidence type="ECO:0000313" key="3">
    <source>
        <dbReference type="EMBL" id="KAJ8030147.1"/>
    </source>
</evidence>
<protein>
    <recommendedName>
        <fullName evidence="2">CCHC-type domain-containing protein</fullName>
    </recommendedName>
</protein>
<proteinExistence type="predicted"/>
<keyword evidence="1" id="KW-0863">Zinc-finger</keyword>
<evidence type="ECO:0000256" key="1">
    <source>
        <dbReference type="PROSITE-ProRule" id="PRU00047"/>
    </source>
</evidence>
<dbReference type="OrthoDB" id="10053799at2759"/>
<name>A0A9Q1GZZ9_HOLLE</name>
<reference evidence="3" key="1">
    <citation type="submission" date="2021-10" db="EMBL/GenBank/DDBJ databases">
        <title>Tropical sea cucumber genome reveals ecological adaptation and Cuvierian tubules defense mechanism.</title>
        <authorList>
            <person name="Chen T."/>
        </authorList>
    </citation>
    <scope>NUCLEOTIDE SEQUENCE</scope>
    <source>
        <strain evidence="3">Nanhai2018</strain>
        <tissue evidence="3">Muscle</tissue>
    </source>
</reference>
<keyword evidence="4" id="KW-1185">Reference proteome</keyword>
<dbReference type="AlphaFoldDB" id="A0A9Q1GZZ9"/>
<organism evidence="3 4">
    <name type="scientific">Holothuria leucospilota</name>
    <name type="common">Black long sea cucumber</name>
    <name type="synonym">Mertensiothuria leucospilota</name>
    <dbReference type="NCBI Taxonomy" id="206669"/>
    <lineage>
        <taxon>Eukaryota</taxon>
        <taxon>Metazoa</taxon>
        <taxon>Echinodermata</taxon>
        <taxon>Eleutherozoa</taxon>
        <taxon>Echinozoa</taxon>
        <taxon>Holothuroidea</taxon>
        <taxon>Aspidochirotacea</taxon>
        <taxon>Aspidochirotida</taxon>
        <taxon>Holothuriidae</taxon>
        <taxon>Holothuria</taxon>
    </lineage>
</organism>
<dbReference type="GO" id="GO:0003676">
    <property type="term" value="F:nucleic acid binding"/>
    <property type="evidence" value="ECO:0007669"/>
    <property type="project" value="InterPro"/>
</dbReference>
<evidence type="ECO:0000259" key="2">
    <source>
        <dbReference type="PROSITE" id="PS50158"/>
    </source>
</evidence>
<dbReference type="PANTHER" id="PTHR31424">
    <property type="entry name" value="PROTEIN CBG23806"/>
    <property type="match status" value="1"/>
</dbReference>
<feature type="domain" description="CCHC-type" evidence="2">
    <location>
        <begin position="719"/>
        <end position="732"/>
    </location>
</feature>
<sequence length="734" mass="84950">MNKMYFLRQHHAVCFILFFVLLTDVLIYCHPSFHPESEWFLEVNNYALFSMVRESSLPPGKEQAESILKQLCIENFVNFDYLEENLAERLRHKLKSMMKGALRAIRSGGKQGKILTEKLKSQTYKIKLGSLKRKLEHDLESERKKRHVAEFETKKKQKTVHEYRKKVKRAQIILQRLLKRQNGRNVSIKEKYGRTWQSKKKRDLKDAVQFSRHLLQRENITVESMTLKDCYGNTVKFSALQNEQNSVCDDDVINRTLYIKDSFMIADRAYQEMSLQSGLPSLYSLQKRLKDLNKMFSVVPLSNGNGVQESFESKLRRVILSAWPLEGDTLTVKITGDGTSIGSRLHVTNFGFSVLTSNWKSSDMILAIATIPEKYESILDATKNIVQDTQQLSAICVRGKTFKLNYVICADLKFTNVILGLSSCASDYCCAWCKTKKVDFCNVVPVPSEKEKESTARSIKEIQTLCQKKKSRTHENYGCIHPPIFSHIPLSSVIPDPLHLYLRISDQLIRQLIPFLRTADNLGKNRKIVDKSKCQNIKEFECFVQELGFDWKFFIDKSSQLSYPDFTGPQHDKIQKHIELECFYGKDHPKLGNIKTLWDTFKSLIEEMKCDMTPECLTSFGARTVAWVNLYYHVYSSHDVTLYMHVFATHVVDSIRTHGTLSKFSQQSFEKLNDRIAQRYFKATNHHCQEALIQLMNKQNRIEYLEPDCKREPKYVVACGSCGEKGHNKRTCTA</sequence>
<keyword evidence="1" id="KW-0479">Metal-binding</keyword>
<gene>
    <name evidence="3" type="ORF">HOLleu_26473</name>
</gene>
<keyword evidence="1" id="KW-0862">Zinc</keyword>